<proteinExistence type="predicted"/>
<dbReference type="Proteomes" id="UP001231189">
    <property type="component" value="Unassembled WGS sequence"/>
</dbReference>
<protein>
    <recommendedName>
        <fullName evidence="7">WRKY domain-containing protein</fullName>
    </recommendedName>
</protein>
<evidence type="ECO:0000256" key="2">
    <source>
        <dbReference type="ARBA" id="ARBA00023015"/>
    </source>
</evidence>
<feature type="domain" description="WRKY" evidence="7">
    <location>
        <begin position="110"/>
        <end position="167"/>
    </location>
</feature>
<dbReference type="PANTHER" id="PTHR32096">
    <property type="entry name" value="WRKY TRANSCRIPTION FACTOR 30-RELATED-RELATED"/>
    <property type="match status" value="1"/>
</dbReference>
<gene>
    <name evidence="8" type="ORF">QYE76_004677</name>
</gene>
<name>A0AAD8W0G7_LOLMU</name>
<dbReference type="AlphaFoldDB" id="A0AAD8W0G7"/>
<comment type="subcellular location">
    <subcellularLocation>
        <location evidence="1">Nucleus</location>
    </subcellularLocation>
</comment>
<evidence type="ECO:0000313" key="9">
    <source>
        <dbReference type="Proteomes" id="UP001231189"/>
    </source>
</evidence>
<dbReference type="SUPFAM" id="SSF118290">
    <property type="entry name" value="WRKY DNA-binding domain"/>
    <property type="match status" value="1"/>
</dbReference>
<evidence type="ECO:0000256" key="1">
    <source>
        <dbReference type="ARBA" id="ARBA00004123"/>
    </source>
</evidence>
<dbReference type="InterPro" id="IPR036576">
    <property type="entry name" value="WRKY_dom_sf"/>
</dbReference>
<reference evidence="8" key="1">
    <citation type="submission" date="2023-07" db="EMBL/GenBank/DDBJ databases">
        <title>A chromosome-level genome assembly of Lolium multiflorum.</title>
        <authorList>
            <person name="Chen Y."/>
            <person name="Copetti D."/>
            <person name="Kolliker R."/>
            <person name="Studer B."/>
        </authorList>
    </citation>
    <scope>NUCLEOTIDE SEQUENCE</scope>
    <source>
        <strain evidence="8">02402/16</strain>
        <tissue evidence="8">Leaf</tissue>
    </source>
</reference>
<dbReference type="GO" id="GO:0005634">
    <property type="term" value="C:nucleus"/>
    <property type="evidence" value="ECO:0007669"/>
    <property type="project" value="UniProtKB-SubCell"/>
</dbReference>
<dbReference type="EMBL" id="JAUUTY010000005">
    <property type="protein sequence ID" value="KAK1630362.1"/>
    <property type="molecule type" value="Genomic_DNA"/>
</dbReference>
<dbReference type="PROSITE" id="PS50811">
    <property type="entry name" value="WRKY"/>
    <property type="match status" value="1"/>
</dbReference>
<keyword evidence="4" id="KW-0804">Transcription</keyword>
<dbReference type="GO" id="GO:0000976">
    <property type="term" value="F:transcription cis-regulatory region binding"/>
    <property type="evidence" value="ECO:0007669"/>
    <property type="project" value="TreeGrafter"/>
</dbReference>
<dbReference type="InterPro" id="IPR044810">
    <property type="entry name" value="WRKY_plant"/>
</dbReference>
<keyword evidence="3" id="KW-0238">DNA-binding</keyword>
<feature type="region of interest" description="Disordered" evidence="6">
    <location>
        <begin position="56"/>
        <end position="114"/>
    </location>
</feature>
<keyword evidence="9" id="KW-1185">Reference proteome</keyword>
<dbReference type="PANTHER" id="PTHR32096:SF143">
    <property type="entry name" value="OS09G0334500 PROTEIN"/>
    <property type="match status" value="1"/>
</dbReference>
<organism evidence="8 9">
    <name type="scientific">Lolium multiflorum</name>
    <name type="common">Italian ryegrass</name>
    <name type="synonym">Lolium perenne subsp. multiflorum</name>
    <dbReference type="NCBI Taxonomy" id="4521"/>
    <lineage>
        <taxon>Eukaryota</taxon>
        <taxon>Viridiplantae</taxon>
        <taxon>Streptophyta</taxon>
        <taxon>Embryophyta</taxon>
        <taxon>Tracheophyta</taxon>
        <taxon>Spermatophyta</taxon>
        <taxon>Magnoliopsida</taxon>
        <taxon>Liliopsida</taxon>
        <taxon>Poales</taxon>
        <taxon>Poaceae</taxon>
        <taxon>BOP clade</taxon>
        <taxon>Pooideae</taxon>
        <taxon>Poodae</taxon>
        <taxon>Poeae</taxon>
        <taxon>Poeae Chloroplast Group 2 (Poeae type)</taxon>
        <taxon>Loliodinae</taxon>
        <taxon>Loliinae</taxon>
        <taxon>Lolium</taxon>
    </lineage>
</organism>
<dbReference type="Gene3D" id="2.20.25.80">
    <property type="entry name" value="WRKY domain"/>
    <property type="match status" value="1"/>
</dbReference>
<evidence type="ECO:0000256" key="5">
    <source>
        <dbReference type="ARBA" id="ARBA00023242"/>
    </source>
</evidence>
<sequence length="314" mass="33838">MTELSYVKELVKQLDVHLGGCPDLCKDLAAQISTVTEKSIGMIRSRHFDVRKRSAASAGIDSPAFPSTPSPLGGVSNMHFKANKKRKMMEKGDRRVRVSSPGGGGGAPEDDGYSWRKYGQKEILGSQNRRAYYRCTHQKTQGCAATKQVQRADEDPTLFDVTYHGTHTCGQQTPAAANVQPATPNPDASSLLQSLSSSLTVDTEGLTPGPRQDWSRTTPFSFSPAVSGLLTPENCFGQGASISSSPLELSPATSGSSYSPMNRFEEEAQSELVSALVAAMSMPQPAMEVEDANFSLDELELFDDSIFDVSIFLA</sequence>
<evidence type="ECO:0000256" key="4">
    <source>
        <dbReference type="ARBA" id="ARBA00023163"/>
    </source>
</evidence>
<evidence type="ECO:0000256" key="6">
    <source>
        <dbReference type="SAM" id="MobiDB-lite"/>
    </source>
</evidence>
<keyword evidence="2" id="KW-0805">Transcription regulation</keyword>
<comment type="caution">
    <text evidence="8">The sequence shown here is derived from an EMBL/GenBank/DDBJ whole genome shotgun (WGS) entry which is preliminary data.</text>
</comment>
<dbReference type="Pfam" id="PF03106">
    <property type="entry name" value="WRKY"/>
    <property type="match status" value="1"/>
</dbReference>
<evidence type="ECO:0000313" key="8">
    <source>
        <dbReference type="EMBL" id="KAK1630362.1"/>
    </source>
</evidence>
<accession>A0AAD8W0G7</accession>
<evidence type="ECO:0000256" key="3">
    <source>
        <dbReference type="ARBA" id="ARBA00023125"/>
    </source>
</evidence>
<keyword evidence="5" id="KW-0539">Nucleus</keyword>
<dbReference type="SMART" id="SM00774">
    <property type="entry name" value="WRKY"/>
    <property type="match status" value="1"/>
</dbReference>
<evidence type="ECO:0000259" key="7">
    <source>
        <dbReference type="PROSITE" id="PS50811"/>
    </source>
</evidence>
<dbReference type="InterPro" id="IPR003657">
    <property type="entry name" value="WRKY_dom"/>
</dbReference>
<dbReference type="GO" id="GO:0003700">
    <property type="term" value="F:DNA-binding transcription factor activity"/>
    <property type="evidence" value="ECO:0007669"/>
    <property type="project" value="InterPro"/>
</dbReference>